<evidence type="ECO:0000313" key="2">
    <source>
        <dbReference type="Proteomes" id="UP000694892"/>
    </source>
</evidence>
<reference evidence="2" key="1">
    <citation type="journal article" date="2016" name="Nature">
        <title>Genome evolution in the allotetraploid frog Xenopus laevis.</title>
        <authorList>
            <person name="Session A.M."/>
            <person name="Uno Y."/>
            <person name="Kwon T."/>
            <person name="Chapman J.A."/>
            <person name="Toyoda A."/>
            <person name="Takahashi S."/>
            <person name="Fukui A."/>
            <person name="Hikosaka A."/>
            <person name="Suzuki A."/>
            <person name="Kondo M."/>
            <person name="van Heeringen S.J."/>
            <person name="Quigley I."/>
            <person name="Heinz S."/>
            <person name="Ogino H."/>
            <person name="Ochi H."/>
            <person name="Hellsten U."/>
            <person name="Lyons J.B."/>
            <person name="Simakov O."/>
            <person name="Putnam N."/>
            <person name="Stites J."/>
            <person name="Kuroki Y."/>
            <person name="Tanaka T."/>
            <person name="Michiue T."/>
            <person name="Watanabe M."/>
            <person name="Bogdanovic O."/>
            <person name="Lister R."/>
            <person name="Georgiou G."/>
            <person name="Paranjpe S.S."/>
            <person name="van Kruijsbergen I."/>
            <person name="Shu S."/>
            <person name="Carlson J."/>
            <person name="Kinoshita T."/>
            <person name="Ohta Y."/>
            <person name="Mawaribuchi S."/>
            <person name="Jenkins J."/>
            <person name="Grimwood J."/>
            <person name="Schmutz J."/>
            <person name="Mitros T."/>
            <person name="Mozaffari S.V."/>
            <person name="Suzuki Y."/>
            <person name="Haramoto Y."/>
            <person name="Yamamoto T.S."/>
            <person name="Takagi C."/>
            <person name="Heald R."/>
            <person name="Miller K."/>
            <person name="Haudenschild C."/>
            <person name="Kitzman J."/>
            <person name="Nakayama T."/>
            <person name="Izutsu Y."/>
            <person name="Robert J."/>
            <person name="Fortriede J."/>
            <person name="Burns K."/>
            <person name="Lotay V."/>
            <person name="Karimi K."/>
            <person name="Yasuoka Y."/>
            <person name="Dichmann D.S."/>
            <person name="Flajnik M.F."/>
            <person name="Houston D.W."/>
            <person name="Shendure J."/>
            <person name="DuPasquier L."/>
            <person name="Vize P.D."/>
            <person name="Zorn A.M."/>
            <person name="Ito M."/>
            <person name="Marcotte E.M."/>
            <person name="Wallingford J.B."/>
            <person name="Ito Y."/>
            <person name="Asashima M."/>
            <person name="Ueno N."/>
            <person name="Matsuda Y."/>
            <person name="Veenstra G.J."/>
            <person name="Fujiyama A."/>
            <person name="Harland R.M."/>
            <person name="Taira M."/>
            <person name="Rokhsar D.S."/>
        </authorList>
    </citation>
    <scope>NUCLEOTIDE SEQUENCE [LARGE SCALE GENOMIC DNA]</scope>
    <source>
        <strain evidence="2">J</strain>
    </source>
</reference>
<proteinExistence type="predicted"/>
<sequence length="110" mass="12126">MLYPPPLCPGENDSGRVTCSDCVLYSPIVFCFPSSELLSECGPVRGQVHGAPLLPIYPAAARKAPGTIITHWPHLLSIRYFSVSFINASMRKLSKALYKLFYITPILTNV</sequence>
<dbReference type="AlphaFoldDB" id="A0A974HKJ4"/>
<protein>
    <submittedName>
        <fullName evidence="1">Uncharacterized protein</fullName>
    </submittedName>
</protein>
<dbReference type="Proteomes" id="UP000694892">
    <property type="component" value="Chromosome 5L"/>
</dbReference>
<accession>A0A974HKJ4</accession>
<name>A0A974HKJ4_XENLA</name>
<evidence type="ECO:0000313" key="1">
    <source>
        <dbReference type="EMBL" id="OCT80941.1"/>
    </source>
</evidence>
<dbReference type="EMBL" id="CM004474">
    <property type="protein sequence ID" value="OCT80941.1"/>
    <property type="molecule type" value="Genomic_DNA"/>
</dbReference>
<gene>
    <name evidence="1" type="ORF">XELAEV_18027753mg</name>
</gene>
<organism evidence="1 2">
    <name type="scientific">Xenopus laevis</name>
    <name type="common">African clawed frog</name>
    <dbReference type="NCBI Taxonomy" id="8355"/>
    <lineage>
        <taxon>Eukaryota</taxon>
        <taxon>Metazoa</taxon>
        <taxon>Chordata</taxon>
        <taxon>Craniata</taxon>
        <taxon>Vertebrata</taxon>
        <taxon>Euteleostomi</taxon>
        <taxon>Amphibia</taxon>
        <taxon>Batrachia</taxon>
        <taxon>Anura</taxon>
        <taxon>Pipoidea</taxon>
        <taxon>Pipidae</taxon>
        <taxon>Xenopodinae</taxon>
        <taxon>Xenopus</taxon>
        <taxon>Xenopus</taxon>
    </lineage>
</organism>